<dbReference type="PROSITE" id="PS01186">
    <property type="entry name" value="EGF_2"/>
    <property type="match status" value="1"/>
</dbReference>
<feature type="region of interest" description="Disordered" evidence="4">
    <location>
        <begin position="1390"/>
        <end position="1512"/>
    </location>
</feature>
<evidence type="ECO:0000256" key="2">
    <source>
        <dbReference type="PROSITE-ProRule" id="PRU00059"/>
    </source>
</evidence>
<evidence type="ECO:0000313" key="8">
    <source>
        <dbReference type="Proteomes" id="UP000325440"/>
    </source>
</evidence>
<feature type="disulfide bond" evidence="3">
    <location>
        <begin position="538"/>
        <end position="547"/>
    </location>
</feature>
<feature type="domain" description="EGF-like" evidence="6">
    <location>
        <begin position="511"/>
        <end position="548"/>
    </location>
</feature>
<feature type="domain" description="CUB" evidence="5">
    <location>
        <begin position="47"/>
        <end position="162"/>
    </location>
</feature>
<dbReference type="GO" id="GO:0004252">
    <property type="term" value="F:serine-type endopeptidase activity"/>
    <property type="evidence" value="ECO:0007669"/>
    <property type="project" value="TreeGrafter"/>
</dbReference>
<feature type="region of interest" description="Disordered" evidence="4">
    <location>
        <begin position="1175"/>
        <end position="1223"/>
    </location>
</feature>
<dbReference type="Gene3D" id="2.10.25.10">
    <property type="entry name" value="Laminin"/>
    <property type="match status" value="2"/>
</dbReference>
<feature type="domain" description="EGF-like" evidence="6">
    <location>
        <begin position="435"/>
        <end position="473"/>
    </location>
</feature>
<comment type="caution">
    <text evidence="3">Lacks conserved residue(s) required for the propagation of feature annotation.</text>
</comment>
<dbReference type="EMBL" id="CABPRJ010000007">
    <property type="protein sequence ID" value="VVC24982.1"/>
    <property type="molecule type" value="Genomic_DNA"/>
</dbReference>
<evidence type="ECO:0000313" key="7">
    <source>
        <dbReference type="EMBL" id="VVC24982.1"/>
    </source>
</evidence>
<sequence>MCLAISWLTSPPVNLPRGLYWTANVCGTVGGYICKKKQINFSDYYNLNTTMTGNEGTITSLNYPANYYHNLDYWIHVVGPDRARVVFQFDSINIEPQADCLYDYVAVVEVKGRENRTMTVCGYRGNNLEDYVFVTDSNEAYVHFHSDYSVSNSGFHLKWNVVDMSGCPSQTLTASEGRVVSPNYPNFILPNLNCITMILAPVGHRIWIEFVDYNLDESQTVKLYLSRTSDYVMPFKFQNSINDGAFLSEGERVTIEYSTNRTPRGRGFKIAYKTVMDFEEERAIILQNDTSGFMYRLNYPSSMHFPELQYKQRLIAAIGNNIQLQFNNVVPAQMDTNLGRTVCPGQQSTTAIEIHDHYAAQNGTWWLLCENVDRLKSVPISITSFLNTMSVVVIYGQKPPADVTSVNISVNVRPDTESKKKLVALAKDPGTNGTVIESCHPDPCVNGGTCVHRKVTQTYDCKCRGNYTGTFCSLTYCDLGYCVFGECLLAGSNGFVCKCQSGYTGRLCDEKIKPCDMNPCKDHGECVSLADSDFQCRCYAYWTGTLCEKQIVRITYKPLTERMLQEPFWLGLLTVFVVMGILGIIWCAKRHVPEKIEKILSEEAERSRHFTVNASGRMSSVRGELLVPTVRTNGATPSEGGNSPPPQPPKTFLRRLGIRKPSLMSLTSPSQTGRTARTFSLDDLLRPQVPRFSHNRAKQKSVSPSKFRTSIADKSEILQQLISPGLERQASFNDEINLVEKLSTNNIGPNDILLPQSNVSQETSFSNDCSIDEAVQKIEKKVTFARLMNKLQSEISSTSSELDPQSKRLLRRPCPNQASDSMSSLECVLENRKPNQLSLNQYQQQAGQKAMSADSILAMFRNFNATMAMSEMGNYLSASTTPSCSSLQDEVVGSDDESFVSSTVHSPGGGSKESPTRYRYSNVIQLPVVDMLSSQRNNSNNPLNSLQHPPSILLEVPNYRMDCLSPIHELPTPAPSPSPTPIISRRSAFSCLKDMDNDDHQQQQPGQLQQHQPQKQQQQVVSLNVPTELPAATVAERAKQLTIPMLVIQQPTPINSPSVEYPGSPPPHKEKPSSRKMLKDMEKPISLDLPAPPPVITVTCMSDSDTESVTTKNGTDSSKNGGGMCYLSPFSMCSRADRIASESNLSSSGYSSGPSRCNSNTRLCPLDCGEEPTRPRLSPLIHTPQIREPSAMDSETTFSENDDEGFDTETTDHTAGLPLERDDCKTSGGIMWGKHYRGIGGSGGCSELETESPKSLLAGGVEADSMHNRHHSQQQPLPSITVQQYPSTLHLSTDMLQEKSPVSSRSESPLSDKTVFRFSPMFYGRITDSDSIYDFTSSDCAAIKKRTGKKRERKKRHPAVGGGSSLPCATTSLEMTNYVSGGGVNNSNFLLLDVPGRNDKKKPRSKPNTRRRSRSQQTILPSSSSSTDSLNDCTKTRYSNRHKRSNDSVQKKYVSQETWSDRAKSGMEDQKPGKKKSKSNHTENRRRLKFQNKTVSDQGLWDGSENEYDAPNFASLPTLQVIGNGRSPGNPEVTAAIRKKDKSIALAKSSNGFRKRVTASD</sequence>
<keyword evidence="3" id="KW-0245">EGF-like domain</keyword>
<gene>
    <name evidence="7" type="ORF">CINCED_3A022737</name>
</gene>
<dbReference type="SUPFAM" id="SSF57196">
    <property type="entry name" value="EGF/Laminin"/>
    <property type="match status" value="2"/>
</dbReference>
<keyword evidence="8" id="KW-1185">Reference proteome</keyword>
<name>A0A5E4M1T9_9HEMI</name>
<feature type="compositionally biased region" description="Low complexity" evidence="4">
    <location>
        <begin position="1002"/>
        <end position="1019"/>
    </location>
</feature>
<dbReference type="InterPro" id="IPR000742">
    <property type="entry name" value="EGF"/>
</dbReference>
<feature type="compositionally biased region" description="Basic residues" evidence="4">
    <location>
        <begin position="1345"/>
        <end position="1358"/>
    </location>
</feature>
<dbReference type="InterPro" id="IPR000859">
    <property type="entry name" value="CUB_dom"/>
</dbReference>
<feature type="disulfide bond" evidence="3">
    <location>
        <begin position="463"/>
        <end position="472"/>
    </location>
</feature>
<dbReference type="PANTHER" id="PTHR24255:SF31">
    <property type="entry name" value="CUBILIN-LIKE PROTEIN"/>
    <property type="match status" value="1"/>
</dbReference>
<dbReference type="SMART" id="SM00042">
    <property type="entry name" value="CUB"/>
    <property type="match status" value="2"/>
</dbReference>
<feature type="compositionally biased region" description="Low complexity" evidence="4">
    <location>
        <begin position="1415"/>
        <end position="1430"/>
    </location>
</feature>
<dbReference type="SMART" id="SM00181">
    <property type="entry name" value="EGF"/>
    <property type="match status" value="3"/>
</dbReference>
<feature type="compositionally biased region" description="Acidic residues" evidence="4">
    <location>
        <begin position="1200"/>
        <end position="1209"/>
    </location>
</feature>
<feature type="region of interest" description="Disordered" evidence="4">
    <location>
        <begin position="995"/>
        <end position="1020"/>
    </location>
</feature>
<feature type="region of interest" description="Disordered" evidence="4">
    <location>
        <begin position="1054"/>
        <end position="1074"/>
    </location>
</feature>
<evidence type="ECO:0000256" key="3">
    <source>
        <dbReference type="PROSITE-ProRule" id="PRU00076"/>
    </source>
</evidence>
<dbReference type="CDD" id="cd00054">
    <property type="entry name" value="EGF_CA"/>
    <property type="match status" value="2"/>
</dbReference>
<feature type="region of interest" description="Disordered" evidence="4">
    <location>
        <begin position="1345"/>
        <end position="1368"/>
    </location>
</feature>
<feature type="region of interest" description="Disordered" evidence="4">
    <location>
        <begin position="895"/>
        <end position="916"/>
    </location>
</feature>
<feature type="region of interest" description="Disordered" evidence="4">
    <location>
        <begin position="631"/>
        <end position="650"/>
    </location>
</feature>
<feature type="domain" description="CUB" evidence="5">
    <location>
        <begin position="167"/>
        <end position="275"/>
    </location>
</feature>
<feature type="disulfide bond" evidence="3">
    <location>
        <begin position="444"/>
        <end position="461"/>
    </location>
</feature>
<dbReference type="PROSITE" id="PS00022">
    <property type="entry name" value="EGF_1"/>
    <property type="match status" value="3"/>
</dbReference>
<reference evidence="7 8" key="1">
    <citation type="submission" date="2019-08" db="EMBL/GenBank/DDBJ databases">
        <authorList>
            <person name="Alioto T."/>
            <person name="Alioto T."/>
            <person name="Gomez Garrido J."/>
        </authorList>
    </citation>
    <scope>NUCLEOTIDE SEQUENCE [LARGE SCALE GENOMIC DNA]</scope>
</reference>
<feature type="disulfide bond" evidence="2">
    <location>
        <begin position="167"/>
        <end position="194"/>
    </location>
</feature>
<feature type="domain" description="EGF-like" evidence="6">
    <location>
        <begin position="478"/>
        <end position="509"/>
    </location>
</feature>
<protein>
    <submittedName>
        <fullName evidence="7">EGF-like, conserved site,CUB domain,EGF-like domain</fullName>
    </submittedName>
</protein>
<proteinExistence type="predicted"/>
<dbReference type="PANTHER" id="PTHR24255">
    <property type="entry name" value="COMPLEMENT COMPONENT 1, S SUBCOMPONENT-RELATED"/>
    <property type="match status" value="1"/>
</dbReference>
<accession>A0A5E4M1T9</accession>
<dbReference type="CDD" id="cd00041">
    <property type="entry name" value="CUB"/>
    <property type="match status" value="2"/>
</dbReference>
<feature type="compositionally biased region" description="Polar residues" evidence="4">
    <location>
        <begin position="631"/>
        <end position="641"/>
    </location>
</feature>
<evidence type="ECO:0000256" key="4">
    <source>
        <dbReference type="SAM" id="MobiDB-lite"/>
    </source>
</evidence>
<evidence type="ECO:0000256" key="1">
    <source>
        <dbReference type="ARBA" id="ARBA00023157"/>
    </source>
</evidence>
<dbReference type="InterPro" id="IPR035914">
    <property type="entry name" value="Sperma_CUB_dom_sf"/>
</dbReference>
<feature type="compositionally biased region" description="Basic and acidic residues" evidence="4">
    <location>
        <begin position="1459"/>
        <end position="1472"/>
    </location>
</feature>
<dbReference type="Gene3D" id="2.60.120.290">
    <property type="entry name" value="Spermadhesin, CUB domain"/>
    <property type="match status" value="2"/>
</dbReference>
<evidence type="ECO:0000259" key="5">
    <source>
        <dbReference type="PROSITE" id="PS01180"/>
    </source>
</evidence>
<dbReference type="GO" id="GO:0005615">
    <property type="term" value="C:extracellular space"/>
    <property type="evidence" value="ECO:0007669"/>
    <property type="project" value="TreeGrafter"/>
</dbReference>
<feature type="disulfide bond" evidence="3">
    <location>
        <begin position="499"/>
        <end position="508"/>
    </location>
</feature>
<dbReference type="OrthoDB" id="418245at2759"/>
<dbReference type="Pfam" id="PF00431">
    <property type="entry name" value="CUB"/>
    <property type="match status" value="2"/>
</dbReference>
<organism evidence="7 8">
    <name type="scientific">Cinara cedri</name>
    <dbReference type="NCBI Taxonomy" id="506608"/>
    <lineage>
        <taxon>Eukaryota</taxon>
        <taxon>Metazoa</taxon>
        <taxon>Ecdysozoa</taxon>
        <taxon>Arthropoda</taxon>
        <taxon>Hexapoda</taxon>
        <taxon>Insecta</taxon>
        <taxon>Pterygota</taxon>
        <taxon>Neoptera</taxon>
        <taxon>Paraneoptera</taxon>
        <taxon>Hemiptera</taxon>
        <taxon>Sternorrhyncha</taxon>
        <taxon>Aphidomorpha</taxon>
        <taxon>Aphidoidea</taxon>
        <taxon>Aphididae</taxon>
        <taxon>Lachninae</taxon>
        <taxon>Cinara</taxon>
    </lineage>
</organism>
<evidence type="ECO:0000259" key="6">
    <source>
        <dbReference type="PROSITE" id="PS50026"/>
    </source>
</evidence>
<feature type="compositionally biased region" description="Basic residues" evidence="4">
    <location>
        <begin position="1399"/>
        <end position="1414"/>
    </location>
</feature>
<dbReference type="PROSITE" id="PS01180">
    <property type="entry name" value="CUB"/>
    <property type="match status" value="2"/>
</dbReference>
<dbReference type="PROSITE" id="PS50026">
    <property type="entry name" value="EGF_3"/>
    <property type="match status" value="3"/>
</dbReference>
<dbReference type="Proteomes" id="UP000325440">
    <property type="component" value="Unassembled WGS sequence"/>
</dbReference>
<keyword evidence="1 3" id="KW-1015">Disulfide bond</keyword>
<dbReference type="SUPFAM" id="SSF49854">
    <property type="entry name" value="Spermadhesin, CUB domain"/>
    <property type="match status" value="2"/>
</dbReference>